<dbReference type="Pfam" id="PF00147">
    <property type="entry name" value="Fibrinogen_C"/>
    <property type="match status" value="1"/>
</dbReference>
<protein>
    <submittedName>
        <fullName evidence="3">Angptl6 protein</fullName>
    </submittedName>
</protein>
<evidence type="ECO:0000259" key="2">
    <source>
        <dbReference type="Pfam" id="PF00147"/>
    </source>
</evidence>
<dbReference type="InterPro" id="IPR014716">
    <property type="entry name" value="Fibrinogen_a/b/g_C_1"/>
</dbReference>
<dbReference type="SUPFAM" id="SSF56496">
    <property type="entry name" value="Fibrinogen C-terminal domain-like"/>
    <property type="match status" value="1"/>
</dbReference>
<keyword evidence="1" id="KW-0812">Transmembrane</keyword>
<keyword evidence="1" id="KW-0472">Membrane</keyword>
<name>A0A0C9S070_9HYME</name>
<organism evidence="3">
    <name type="scientific">Fopius arisanus</name>
    <dbReference type="NCBI Taxonomy" id="64838"/>
    <lineage>
        <taxon>Eukaryota</taxon>
        <taxon>Metazoa</taxon>
        <taxon>Ecdysozoa</taxon>
        <taxon>Arthropoda</taxon>
        <taxon>Hexapoda</taxon>
        <taxon>Insecta</taxon>
        <taxon>Pterygota</taxon>
        <taxon>Neoptera</taxon>
        <taxon>Endopterygota</taxon>
        <taxon>Hymenoptera</taxon>
        <taxon>Apocrita</taxon>
        <taxon>Ichneumonoidea</taxon>
        <taxon>Braconidae</taxon>
        <taxon>Opiinae</taxon>
        <taxon>Fopius</taxon>
    </lineage>
</organism>
<gene>
    <name evidence="3" type="primary">Angptl6</name>
    <name evidence="3" type="ORF">g.19229</name>
</gene>
<evidence type="ECO:0000256" key="1">
    <source>
        <dbReference type="SAM" id="Phobius"/>
    </source>
</evidence>
<accession>A0A0C9S070</accession>
<dbReference type="Gene3D" id="3.90.215.10">
    <property type="entry name" value="Gamma Fibrinogen, chain A, domain 1"/>
    <property type="match status" value="1"/>
</dbReference>
<dbReference type="PANTHER" id="PTHR19143:SF327">
    <property type="entry name" value="FI21813P1-RELATED"/>
    <property type="match status" value="1"/>
</dbReference>
<feature type="non-terminal residue" evidence="3">
    <location>
        <position position="1"/>
    </location>
</feature>
<dbReference type="InterPro" id="IPR036056">
    <property type="entry name" value="Fibrinogen-like_C"/>
</dbReference>
<feature type="transmembrane region" description="Helical" evidence="1">
    <location>
        <begin position="12"/>
        <end position="31"/>
    </location>
</feature>
<feature type="domain" description="Fibrinogen C-terminal" evidence="2">
    <location>
        <begin position="135"/>
        <end position="255"/>
    </location>
</feature>
<dbReference type="GO" id="GO:0005615">
    <property type="term" value="C:extracellular space"/>
    <property type="evidence" value="ECO:0007669"/>
    <property type="project" value="TreeGrafter"/>
</dbReference>
<dbReference type="InterPro" id="IPR002181">
    <property type="entry name" value="Fibrinogen_a/b/g_C_dom"/>
</dbReference>
<dbReference type="EMBL" id="GBYB01015195">
    <property type="protein sequence ID" value="JAG84962.1"/>
    <property type="molecule type" value="Transcribed_RNA"/>
</dbReference>
<keyword evidence="1" id="KW-1133">Transmembrane helix</keyword>
<sequence length="283" mass="32463">RYLHSKDQRTLILIMSAEIFFTSMLCFMSTYDNNLNNMQINSKPLQNVGPSCTNEAQSFNVKVAELLDLQKANDNLFKQIEGDMEILRNFIGMNLVNGRSKRETIDTFDILTHTQFACKIPPKIGMQINNAQLISNIVQCESTKYGDGWILVAALDADHRNLNYKSTNEFINGFGGFTNGQKVREYFVGLKRLHEITTEGGEHELLIFIQNVDYWEKTHTHYMHYKRFSVAGVDNDYRLKSLGGYDGDINDPLQAFLEEPFSLTLRRMERMGAVTMFVRSVNA</sequence>
<dbReference type="PANTHER" id="PTHR19143">
    <property type="entry name" value="FIBRINOGEN/TENASCIN/ANGIOPOEITIN"/>
    <property type="match status" value="1"/>
</dbReference>
<dbReference type="InterPro" id="IPR050373">
    <property type="entry name" value="Fibrinogen_C-term_domain"/>
</dbReference>
<evidence type="ECO:0000313" key="3">
    <source>
        <dbReference type="EMBL" id="JAG84962.1"/>
    </source>
</evidence>
<reference evidence="3" key="1">
    <citation type="submission" date="2015-01" db="EMBL/GenBank/DDBJ databases">
        <title>Transcriptome Assembly of Fopius arisanus.</title>
        <authorList>
            <person name="Geib S."/>
        </authorList>
    </citation>
    <scope>NUCLEOTIDE SEQUENCE</scope>
</reference>
<dbReference type="AlphaFoldDB" id="A0A0C9S070"/>
<proteinExistence type="predicted"/>